<evidence type="ECO:0008006" key="2">
    <source>
        <dbReference type="Google" id="ProtNLM"/>
    </source>
</evidence>
<organism evidence="1">
    <name type="scientific">uncultured Gemmatimonadota bacterium</name>
    <dbReference type="NCBI Taxonomy" id="203437"/>
    <lineage>
        <taxon>Bacteria</taxon>
        <taxon>Pseudomonadati</taxon>
        <taxon>Gemmatimonadota</taxon>
        <taxon>environmental samples</taxon>
    </lineage>
</organism>
<gene>
    <name evidence="1" type="ORF">AVDCRST_MAG89-4590</name>
</gene>
<dbReference type="InterPro" id="IPR027417">
    <property type="entry name" value="P-loop_NTPase"/>
</dbReference>
<evidence type="ECO:0000313" key="1">
    <source>
        <dbReference type="EMBL" id="CAA9370990.1"/>
    </source>
</evidence>
<proteinExistence type="predicted"/>
<sequence>MRYRLYGLHVDSDRALPGLHAEPASDAPADLSMWLGHVPVHAFSTAPEEPWYVSPRESGADGPSVVVHRTTDGGAYRLRYADGIEFLIDTRGTRVACTWPPGQTLEDAATYLMGSICGLVLRLRGIPSLHASAVALAGGAAAVCGPPQSGKSTTAAAFAGRGRALLSDDVVPLLDRGDGVHVQPAYPHLRLWPDVLPALYGEGADLPPLSPNWEKRYLALEDAFHPAPLPLRAVYVLTGRETENAPRFAPVSTMDGLLELVANAYMGWFPDPAAQARELTVLAKVARSVPVVRVTPHADPRRAGELAARIEADFIARTEAAGG</sequence>
<name>A0A6J4MWC6_9BACT</name>
<reference evidence="1" key="1">
    <citation type="submission" date="2020-02" db="EMBL/GenBank/DDBJ databases">
        <authorList>
            <person name="Meier V. D."/>
        </authorList>
    </citation>
    <scope>NUCLEOTIDE SEQUENCE</scope>
    <source>
        <strain evidence="1">AVDCRST_MAG89</strain>
    </source>
</reference>
<protein>
    <recommendedName>
        <fullName evidence="2">HPr kinase/phosphorylase C-terminal domain-containing protein</fullName>
    </recommendedName>
</protein>
<dbReference type="EMBL" id="CADCTV010000962">
    <property type="protein sequence ID" value="CAA9370990.1"/>
    <property type="molecule type" value="Genomic_DNA"/>
</dbReference>
<dbReference type="AlphaFoldDB" id="A0A6J4MWC6"/>
<accession>A0A6J4MWC6</accession>
<dbReference type="SUPFAM" id="SSF53795">
    <property type="entry name" value="PEP carboxykinase-like"/>
    <property type="match status" value="1"/>
</dbReference>
<dbReference type="Gene3D" id="3.40.50.300">
    <property type="entry name" value="P-loop containing nucleotide triphosphate hydrolases"/>
    <property type="match status" value="1"/>
</dbReference>